<protein>
    <submittedName>
        <fullName evidence="12">UDP-N-acetylmuramoylalanyl-D-glutamate--2,6-diaminopimelate ligase</fullName>
    </submittedName>
</protein>
<dbReference type="InterPro" id="IPR013221">
    <property type="entry name" value="Mur_ligase_cen"/>
</dbReference>
<keyword evidence="12" id="KW-0436">Ligase</keyword>
<dbReference type="InterPro" id="IPR004101">
    <property type="entry name" value="Mur_ligase_C"/>
</dbReference>
<dbReference type="GO" id="GO:0008360">
    <property type="term" value="P:regulation of cell shape"/>
    <property type="evidence" value="ECO:0007669"/>
    <property type="project" value="UniProtKB-KW"/>
</dbReference>
<feature type="domain" description="Mur ligase C-terminal" evidence="10">
    <location>
        <begin position="344"/>
        <end position="477"/>
    </location>
</feature>
<feature type="domain" description="Mur ligase central" evidence="11">
    <location>
        <begin position="110"/>
        <end position="322"/>
    </location>
</feature>
<evidence type="ECO:0000256" key="2">
    <source>
        <dbReference type="ARBA" id="ARBA00005898"/>
    </source>
</evidence>
<evidence type="ECO:0000256" key="7">
    <source>
        <dbReference type="ARBA" id="ARBA00023316"/>
    </source>
</evidence>
<dbReference type="GO" id="GO:0009252">
    <property type="term" value="P:peptidoglycan biosynthetic process"/>
    <property type="evidence" value="ECO:0007669"/>
    <property type="project" value="UniProtKB-KW"/>
</dbReference>
<evidence type="ECO:0000256" key="1">
    <source>
        <dbReference type="ARBA" id="ARBA00004752"/>
    </source>
</evidence>
<dbReference type="InterPro" id="IPR036615">
    <property type="entry name" value="Mur_ligase_C_dom_sf"/>
</dbReference>
<evidence type="ECO:0000313" key="12">
    <source>
        <dbReference type="EMBL" id="SKB25400.1"/>
    </source>
</evidence>
<dbReference type="Gene3D" id="3.90.190.20">
    <property type="entry name" value="Mur ligase, C-terminal domain"/>
    <property type="match status" value="1"/>
</dbReference>
<dbReference type="Pfam" id="PF01225">
    <property type="entry name" value="Mur_ligase"/>
    <property type="match status" value="1"/>
</dbReference>
<dbReference type="SUPFAM" id="SSF53244">
    <property type="entry name" value="MurD-like peptide ligases, peptide-binding domain"/>
    <property type="match status" value="1"/>
</dbReference>
<dbReference type="InterPro" id="IPR035911">
    <property type="entry name" value="MurE/MurF_N"/>
</dbReference>
<reference evidence="13" key="1">
    <citation type="submission" date="2017-02" db="EMBL/GenBank/DDBJ databases">
        <authorList>
            <person name="Varghese N."/>
            <person name="Submissions S."/>
        </authorList>
    </citation>
    <scope>NUCLEOTIDE SEQUENCE [LARGE SCALE GENOMIC DNA]</scope>
    <source>
        <strain evidence="13">ATCC 35199</strain>
    </source>
</reference>
<gene>
    <name evidence="12" type="ORF">SAMN02745120_0298</name>
</gene>
<feature type="domain" description="Mur ligase N-terminal catalytic" evidence="9">
    <location>
        <begin position="26"/>
        <end position="73"/>
    </location>
</feature>
<evidence type="ECO:0000259" key="11">
    <source>
        <dbReference type="Pfam" id="PF08245"/>
    </source>
</evidence>
<keyword evidence="5 8" id="KW-0573">Peptidoglycan synthesis</keyword>
<dbReference type="PANTHER" id="PTHR23135">
    <property type="entry name" value="MUR LIGASE FAMILY MEMBER"/>
    <property type="match status" value="1"/>
</dbReference>
<evidence type="ECO:0000259" key="10">
    <source>
        <dbReference type="Pfam" id="PF02875"/>
    </source>
</evidence>
<dbReference type="InterPro" id="IPR000713">
    <property type="entry name" value="Mur_ligase_N"/>
</dbReference>
<dbReference type="GO" id="GO:0071555">
    <property type="term" value="P:cell wall organization"/>
    <property type="evidence" value="ECO:0007669"/>
    <property type="project" value="UniProtKB-KW"/>
</dbReference>
<organism evidence="12 13">
    <name type="scientific">Acetoanaerobium noterae</name>
    <dbReference type="NCBI Taxonomy" id="745369"/>
    <lineage>
        <taxon>Bacteria</taxon>
        <taxon>Bacillati</taxon>
        <taxon>Bacillota</taxon>
        <taxon>Clostridia</taxon>
        <taxon>Peptostreptococcales</taxon>
        <taxon>Filifactoraceae</taxon>
        <taxon>Acetoanaerobium</taxon>
    </lineage>
</organism>
<accession>A0A1T4ZRQ9</accession>
<comment type="pathway">
    <text evidence="1 8">Cell wall biogenesis; peptidoglycan biosynthesis.</text>
</comment>
<dbReference type="SUPFAM" id="SSF63418">
    <property type="entry name" value="MurE/MurF N-terminal domain"/>
    <property type="match status" value="1"/>
</dbReference>
<dbReference type="GO" id="GO:0005737">
    <property type="term" value="C:cytoplasm"/>
    <property type="evidence" value="ECO:0007669"/>
    <property type="project" value="UniProtKB-SubCell"/>
</dbReference>
<evidence type="ECO:0000256" key="8">
    <source>
        <dbReference type="RuleBase" id="RU004135"/>
    </source>
</evidence>
<dbReference type="EMBL" id="FUYN01000001">
    <property type="protein sequence ID" value="SKB25400.1"/>
    <property type="molecule type" value="Genomic_DNA"/>
</dbReference>
<keyword evidence="3 8" id="KW-0132">Cell division</keyword>
<dbReference type="Pfam" id="PF02875">
    <property type="entry name" value="Mur_ligase_C"/>
    <property type="match status" value="1"/>
</dbReference>
<dbReference type="GO" id="GO:0016881">
    <property type="term" value="F:acid-amino acid ligase activity"/>
    <property type="evidence" value="ECO:0007669"/>
    <property type="project" value="InterPro"/>
</dbReference>
<evidence type="ECO:0000256" key="6">
    <source>
        <dbReference type="ARBA" id="ARBA00023306"/>
    </source>
</evidence>
<evidence type="ECO:0000259" key="9">
    <source>
        <dbReference type="Pfam" id="PF01225"/>
    </source>
</evidence>
<evidence type="ECO:0000256" key="4">
    <source>
        <dbReference type="ARBA" id="ARBA00022960"/>
    </source>
</evidence>
<dbReference type="Gene3D" id="3.40.1190.10">
    <property type="entry name" value="Mur-like, catalytic domain"/>
    <property type="match status" value="1"/>
</dbReference>
<proteinExistence type="inferred from homology"/>
<keyword evidence="7 8" id="KW-0961">Cell wall biogenesis/degradation</keyword>
<name>A0A1T4ZRQ9_9FIRM</name>
<dbReference type="GO" id="GO:0051301">
    <property type="term" value="P:cell division"/>
    <property type="evidence" value="ECO:0007669"/>
    <property type="project" value="UniProtKB-KW"/>
</dbReference>
<evidence type="ECO:0000256" key="5">
    <source>
        <dbReference type="ARBA" id="ARBA00022984"/>
    </source>
</evidence>
<dbReference type="Pfam" id="PF08245">
    <property type="entry name" value="Mur_ligase_M"/>
    <property type="match status" value="1"/>
</dbReference>
<dbReference type="PANTHER" id="PTHR23135:SF4">
    <property type="entry name" value="UDP-N-ACETYLMURAMOYL-L-ALANYL-D-GLUTAMATE--2,6-DIAMINOPIMELATE LIGASE MURE HOMOLOG, CHLOROPLASTIC"/>
    <property type="match status" value="1"/>
</dbReference>
<dbReference type="InterPro" id="IPR036565">
    <property type="entry name" value="Mur-like_cat_sf"/>
</dbReference>
<evidence type="ECO:0000256" key="3">
    <source>
        <dbReference type="ARBA" id="ARBA00022618"/>
    </source>
</evidence>
<dbReference type="RefSeq" id="WP_079588287.1">
    <property type="nucleotide sequence ID" value="NZ_DAMBHZ010000020.1"/>
</dbReference>
<keyword evidence="4 8" id="KW-0133">Cell shape</keyword>
<evidence type="ECO:0000313" key="13">
    <source>
        <dbReference type="Proteomes" id="UP000243406"/>
    </source>
</evidence>
<dbReference type="OrthoDB" id="9800958at2"/>
<comment type="subcellular location">
    <subcellularLocation>
        <location evidence="8">Cytoplasm</location>
    </subcellularLocation>
</comment>
<dbReference type="NCBIfam" id="TIGR01085">
    <property type="entry name" value="murE"/>
    <property type="match status" value="1"/>
</dbReference>
<comment type="similarity">
    <text evidence="2">Belongs to the MurCDEF family. MurE subfamily.</text>
</comment>
<dbReference type="AlphaFoldDB" id="A0A1T4ZRQ9"/>
<keyword evidence="6 8" id="KW-0131">Cell cycle</keyword>
<dbReference type="Proteomes" id="UP000243406">
    <property type="component" value="Unassembled WGS sequence"/>
</dbReference>
<sequence>MMDVASLLKGIEILEENRPLSHDHNIQGIAYHSAKVKEGDLFFCIKGYKTDGHKYLLDAKNKGAVGAVVESIQDNIDIPQYLVSDARHSLALCACNFYNHPSKFMKMIGITATNGKTTTAFMIDNILENNNFKTGLVGTVLIKVGDEQIASDLTTPESLDLQNYIYRMKENGLTHVTMEVSSSAIELDRIAGIDYDIVIFNNISREHIDLHETFENYVALKSSLITNAKKGSWAILNMDCEEAASLINKTEANVLTYGVNNDNAMILCKNLDLSSGRGKFTVEISKPFSINGHLYMDQSFEISLSVPGYHSVYNAMAAIAAALICKVPIAVIQESFLNFKGVERRFEFIYENDFKIIDDHFANAGNIDVTMETLNFMEYNKLHLVYAIRGSRGPIVNKENAQAIVTWAKKLNLSEIIATKSADYTTEKDIVTDEEEAVFRDIINGSKLKLELYENLSDAIGEALNRAKEDDVILLAGCQGMDYGASIALKKLKIMNPSISEDELFEPLKHRVCGIE</sequence>
<dbReference type="SUPFAM" id="SSF53623">
    <property type="entry name" value="MurD-like peptide ligases, catalytic domain"/>
    <property type="match status" value="1"/>
</dbReference>
<dbReference type="Gene3D" id="3.40.1390.10">
    <property type="entry name" value="MurE/MurF, N-terminal domain"/>
    <property type="match status" value="1"/>
</dbReference>
<keyword evidence="13" id="KW-1185">Reference proteome</keyword>
<dbReference type="GO" id="GO:0005524">
    <property type="term" value="F:ATP binding"/>
    <property type="evidence" value="ECO:0007669"/>
    <property type="project" value="InterPro"/>
</dbReference>
<dbReference type="InterPro" id="IPR005761">
    <property type="entry name" value="UDP-N-AcMur-Glu-dNH2Pim_ligase"/>
</dbReference>